<comment type="catalytic activity">
    <reaction evidence="9">
        <text>L-cysteinyl-[protein] + (2E,6E)-farnesyl diphosphate = S-(2E,6E)-farnesyl-L-cysteinyl-[protein] + diphosphate</text>
        <dbReference type="Rhea" id="RHEA:13345"/>
        <dbReference type="Rhea" id="RHEA-COMP:10131"/>
        <dbReference type="Rhea" id="RHEA-COMP:11535"/>
        <dbReference type="ChEBI" id="CHEBI:29950"/>
        <dbReference type="ChEBI" id="CHEBI:33019"/>
        <dbReference type="ChEBI" id="CHEBI:86019"/>
        <dbReference type="ChEBI" id="CHEBI:175763"/>
    </reaction>
</comment>
<evidence type="ECO:0000313" key="12">
    <source>
        <dbReference type="EMBL" id="KAF2753885.1"/>
    </source>
</evidence>
<dbReference type="InterPro" id="IPR026872">
    <property type="entry name" value="FTB"/>
</dbReference>
<dbReference type="InterPro" id="IPR008930">
    <property type="entry name" value="Terpenoid_cyclase/PrenylTrfase"/>
</dbReference>
<dbReference type="EMBL" id="ML996582">
    <property type="protein sequence ID" value="KAF2753885.1"/>
    <property type="molecule type" value="Genomic_DNA"/>
</dbReference>
<evidence type="ECO:0000256" key="10">
    <source>
        <dbReference type="SAM" id="MobiDB-lite"/>
    </source>
</evidence>
<dbReference type="GO" id="GO:0008270">
    <property type="term" value="F:zinc ion binding"/>
    <property type="evidence" value="ECO:0007669"/>
    <property type="project" value="UniProtKB-UniRule"/>
</dbReference>
<evidence type="ECO:0000256" key="5">
    <source>
        <dbReference type="ARBA" id="ARBA00022679"/>
    </source>
</evidence>
<feature type="domain" description="Prenyltransferase alpha-alpha toroid" evidence="11">
    <location>
        <begin position="85"/>
        <end position="464"/>
    </location>
</feature>
<dbReference type="PANTHER" id="PTHR11774:SF6">
    <property type="entry name" value="PROTEIN FARNESYLTRANSFERASE SUBUNIT BETA"/>
    <property type="match status" value="1"/>
</dbReference>
<dbReference type="PANTHER" id="PTHR11774">
    <property type="entry name" value="GERANYLGERANYL TRANSFERASE TYPE BETA SUBUNIT"/>
    <property type="match status" value="1"/>
</dbReference>
<evidence type="ECO:0000256" key="1">
    <source>
        <dbReference type="ARBA" id="ARBA00010497"/>
    </source>
</evidence>
<dbReference type="InterPro" id="IPR001330">
    <property type="entry name" value="Prenyltrans"/>
</dbReference>
<dbReference type="AlphaFoldDB" id="A0A6A6VUQ5"/>
<evidence type="ECO:0000256" key="6">
    <source>
        <dbReference type="ARBA" id="ARBA00022723"/>
    </source>
</evidence>
<comment type="cofactor">
    <cofactor evidence="9">
        <name>Zn(2+)</name>
        <dbReference type="ChEBI" id="CHEBI:29105"/>
    </cofactor>
    <text evidence="9">Binds 1 zinc ion per subunit.</text>
</comment>
<keyword evidence="7" id="KW-0677">Repeat</keyword>
<dbReference type="GO" id="GO:0097354">
    <property type="term" value="P:prenylation"/>
    <property type="evidence" value="ECO:0007669"/>
    <property type="project" value="UniProtKB-UniRule"/>
</dbReference>
<keyword evidence="6 9" id="KW-0479">Metal-binding</keyword>
<comment type="function">
    <text evidence="9">Catalyzes the transfer of a farnesyl moiety from farnesyl diphosphate to a cysteine at the fourth position from the C-terminus of several proteins. The beta subunit is responsible for peptide-binding.</text>
</comment>
<dbReference type="SUPFAM" id="SSF48239">
    <property type="entry name" value="Terpenoid cyclases/Protein prenyltransferases"/>
    <property type="match status" value="1"/>
</dbReference>
<keyword evidence="13" id="KW-1185">Reference proteome</keyword>
<dbReference type="GO" id="GO:0005965">
    <property type="term" value="C:protein farnesyltransferase complex"/>
    <property type="evidence" value="ECO:0007669"/>
    <property type="project" value="UniProtKB-UniRule"/>
</dbReference>
<dbReference type="GO" id="GO:0004660">
    <property type="term" value="F:protein farnesyltransferase activity"/>
    <property type="evidence" value="ECO:0007669"/>
    <property type="project" value="UniProtKB-UniRule"/>
</dbReference>
<feature type="region of interest" description="Disordered" evidence="10">
    <location>
        <begin position="1"/>
        <end position="33"/>
    </location>
</feature>
<dbReference type="FunFam" id="1.50.10.20:FF:000014">
    <property type="entry name" value="Protein farnesyltransferase subunit beta"/>
    <property type="match status" value="1"/>
</dbReference>
<dbReference type="Proteomes" id="UP000799437">
    <property type="component" value="Unassembled WGS sequence"/>
</dbReference>
<reference evidence="12" key="1">
    <citation type="journal article" date="2020" name="Stud. Mycol.">
        <title>101 Dothideomycetes genomes: a test case for predicting lifestyles and emergence of pathogens.</title>
        <authorList>
            <person name="Haridas S."/>
            <person name="Albert R."/>
            <person name="Binder M."/>
            <person name="Bloem J."/>
            <person name="Labutti K."/>
            <person name="Salamov A."/>
            <person name="Andreopoulos B."/>
            <person name="Baker S."/>
            <person name="Barry K."/>
            <person name="Bills G."/>
            <person name="Bluhm B."/>
            <person name="Cannon C."/>
            <person name="Castanera R."/>
            <person name="Culley D."/>
            <person name="Daum C."/>
            <person name="Ezra D."/>
            <person name="Gonzalez J."/>
            <person name="Henrissat B."/>
            <person name="Kuo A."/>
            <person name="Liang C."/>
            <person name="Lipzen A."/>
            <person name="Lutzoni F."/>
            <person name="Magnuson J."/>
            <person name="Mondo S."/>
            <person name="Nolan M."/>
            <person name="Ohm R."/>
            <person name="Pangilinan J."/>
            <person name="Park H.-J."/>
            <person name="Ramirez L."/>
            <person name="Alfaro M."/>
            <person name="Sun H."/>
            <person name="Tritt A."/>
            <person name="Yoshinaga Y."/>
            <person name="Zwiers L.-H."/>
            <person name="Turgeon B."/>
            <person name="Goodwin S."/>
            <person name="Spatafora J."/>
            <person name="Crous P."/>
            <person name="Grigoriev I."/>
        </authorList>
    </citation>
    <scope>NUCLEOTIDE SEQUENCE</scope>
    <source>
        <strain evidence="12">CBS 121739</strain>
    </source>
</reference>
<organism evidence="12 13">
    <name type="scientific">Pseudovirgaria hyperparasitica</name>
    <dbReference type="NCBI Taxonomy" id="470096"/>
    <lineage>
        <taxon>Eukaryota</taxon>
        <taxon>Fungi</taxon>
        <taxon>Dikarya</taxon>
        <taxon>Ascomycota</taxon>
        <taxon>Pezizomycotina</taxon>
        <taxon>Dothideomycetes</taxon>
        <taxon>Dothideomycetes incertae sedis</taxon>
        <taxon>Acrospermales</taxon>
        <taxon>Acrospermaceae</taxon>
        <taxon>Pseudovirgaria</taxon>
    </lineage>
</organism>
<dbReference type="EC" id="2.5.1.58" evidence="2 9"/>
<accession>A0A6A6VUQ5</accession>
<evidence type="ECO:0000256" key="3">
    <source>
        <dbReference type="ARBA" id="ARBA00015798"/>
    </source>
</evidence>
<dbReference type="Pfam" id="PF00432">
    <property type="entry name" value="Prenyltrans"/>
    <property type="match status" value="1"/>
</dbReference>
<dbReference type="Gene3D" id="1.50.10.20">
    <property type="match status" value="1"/>
</dbReference>
<dbReference type="InterPro" id="IPR045089">
    <property type="entry name" value="PGGT1B-like"/>
</dbReference>
<evidence type="ECO:0000256" key="4">
    <source>
        <dbReference type="ARBA" id="ARBA00022602"/>
    </source>
</evidence>
<comment type="subunit">
    <text evidence="9">Heterodimer of an alpha and a beta subunit.</text>
</comment>
<dbReference type="GeneID" id="54485819"/>
<name>A0A6A6VUQ5_9PEZI</name>
<evidence type="ECO:0000256" key="9">
    <source>
        <dbReference type="RuleBase" id="RU365056"/>
    </source>
</evidence>
<evidence type="ECO:0000259" key="11">
    <source>
        <dbReference type="Pfam" id="PF00432"/>
    </source>
</evidence>
<proteinExistence type="inferred from homology"/>
<evidence type="ECO:0000256" key="2">
    <source>
        <dbReference type="ARBA" id="ARBA00012702"/>
    </source>
</evidence>
<sequence>MASSTSQTGLPDLYSRIEELSVSDDGQRRSPYPPIPALYTSRPIIQDSLSTESSEVQDGVIRDCLPFLEGNPNKQPLNSRGIQALQRDNHVEFLKDALEDYPAGFVAVDASRPWIYYWSLSGLAMLGENLDKYRQRLISNLLAAQNSTGGFGGGHGQYSHVAGSYAGVLSLAILGGKECYDMIDRKAMWEFLGNMKQRDGGFTVAPGAEEDIRGAYCAMTIVSLLNLPLELPKGSPARVNGDETFFTGLPEWISRCQSFEGGIGASPGNEAHGAYAFCALACLSLIGAPYEMIPKYLDIHSLTAWLSSQQHAPEGGFAGRTNKLVDGCYSHWVGGCWSMLECAIWGPDTHPRNGKELWSKNGLARWILCCCQGKNGGLRDKPKKHPDAYHTCYNLAGLCAAQFQYVYRPSELNPFANAPLSAAFSWTIQDSNSNGVLETCPATDEQWCWDEKDLLKPVHPVFVIPLGQADKIRGYFEAKGAF</sequence>
<comment type="similarity">
    <text evidence="1 9">Belongs to the protein prenyltransferase subunit beta family.</text>
</comment>
<dbReference type="OrthoDB" id="10261146at2759"/>
<dbReference type="CDD" id="cd02893">
    <property type="entry name" value="FTase"/>
    <property type="match status" value="1"/>
</dbReference>
<keyword evidence="5 9" id="KW-0808">Transferase</keyword>
<keyword evidence="8 9" id="KW-0862">Zinc</keyword>
<gene>
    <name evidence="12" type="ORF">EJ05DRAFT_479908</name>
</gene>
<evidence type="ECO:0000256" key="7">
    <source>
        <dbReference type="ARBA" id="ARBA00022737"/>
    </source>
</evidence>
<evidence type="ECO:0000256" key="8">
    <source>
        <dbReference type="ARBA" id="ARBA00022833"/>
    </source>
</evidence>
<evidence type="ECO:0000313" key="13">
    <source>
        <dbReference type="Proteomes" id="UP000799437"/>
    </source>
</evidence>
<protein>
    <recommendedName>
        <fullName evidence="3 9">Protein farnesyltransferase subunit beta</fullName>
        <shortName evidence="9">FTase-beta</shortName>
        <ecNumber evidence="2 9">2.5.1.58</ecNumber>
    </recommendedName>
</protein>
<dbReference type="RefSeq" id="XP_033596336.1">
    <property type="nucleotide sequence ID" value="XM_033744765.1"/>
</dbReference>
<keyword evidence="4 9" id="KW-0637">Prenyltransferase</keyword>